<feature type="chain" id="PRO_5040169153" description="Ig-like domain-containing protein" evidence="2">
    <location>
        <begin position="19"/>
        <end position="249"/>
    </location>
</feature>
<accession>A0A9Q0XGH1</accession>
<dbReference type="OrthoDB" id="9397084at2759"/>
<keyword evidence="2" id="KW-0732">Signal</keyword>
<evidence type="ECO:0000313" key="4">
    <source>
        <dbReference type="EMBL" id="KAJ7313831.1"/>
    </source>
</evidence>
<dbReference type="InterPro" id="IPR036179">
    <property type="entry name" value="Ig-like_dom_sf"/>
</dbReference>
<dbReference type="PROSITE" id="PS50835">
    <property type="entry name" value="IG_LIKE"/>
    <property type="match status" value="1"/>
</dbReference>
<feature type="signal peptide" evidence="2">
    <location>
        <begin position="1"/>
        <end position="18"/>
    </location>
</feature>
<evidence type="ECO:0000256" key="1">
    <source>
        <dbReference type="SAM" id="Phobius"/>
    </source>
</evidence>
<comment type="caution">
    <text evidence="4">The sequence shown here is derived from an EMBL/GenBank/DDBJ whole genome shotgun (WGS) entry which is preliminary data.</text>
</comment>
<feature type="transmembrane region" description="Helical" evidence="1">
    <location>
        <begin position="151"/>
        <end position="171"/>
    </location>
</feature>
<feature type="domain" description="Ig-like" evidence="3">
    <location>
        <begin position="36"/>
        <end position="122"/>
    </location>
</feature>
<sequence>MQLFCFLCVLFATPWCLGKCFGQTDSSLCNSSGELPAPFFFLNETFLFREGDWVTLRCMHSSDFSKAYFFFCKDGHLLSQAKPVLRDGVHTLSFQVSQHSGGQYSCGYEQLDKYSHKKKSLSRSRSLSVMTGHIDQSRCKEASCPVPIQPIVVGIVEFTILFLVSLLFCLVKKAEFHQRSLREEDPAKAIGDKASNELQYSEIVRFSTNKSLLSEDTEEIYVAMAGKKPNNNIIPDLEITDVSHEDVLE</sequence>
<dbReference type="InterPro" id="IPR013783">
    <property type="entry name" value="Ig-like_fold"/>
</dbReference>
<evidence type="ECO:0000313" key="5">
    <source>
        <dbReference type="Proteomes" id="UP001142489"/>
    </source>
</evidence>
<gene>
    <name evidence="4" type="ORF">JRQ81_005569</name>
</gene>
<dbReference type="InterPro" id="IPR007110">
    <property type="entry name" value="Ig-like_dom"/>
</dbReference>
<keyword evidence="1" id="KW-0812">Transmembrane</keyword>
<dbReference type="Gene3D" id="2.60.40.10">
    <property type="entry name" value="Immunoglobulins"/>
    <property type="match status" value="1"/>
</dbReference>
<evidence type="ECO:0000259" key="3">
    <source>
        <dbReference type="PROSITE" id="PS50835"/>
    </source>
</evidence>
<evidence type="ECO:0000256" key="2">
    <source>
        <dbReference type="SAM" id="SignalP"/>
    </source>
</evidence>
<dbReference type="EMBL" id="JAPFRF010000012">
    <property type="protein sequence ID" value="KAJ7313831.1"/>
    <property type="molecule type" value="Genomic_DNA"/>
</dbReference>
<keyword evidence="5" id="KW-1185">Reference proteome</keyword>
<reference evidence="4" key="1">
    <citation type="journal article" date="2023" name="DNA Res.">
        <title>Chromosome-level genome assembly of Phrynocephalus forsythii using third-generation DNA sequencing and Hi-C analysis.</title>
        <authorList>
            <person name="Qi Y."/>
            <person name="Zhao W."/>
            <person name="Zhao Y."/>
            <person name="Niu C."/>
            <person name="Cao S."/>
            <person name="Zhang Y."/>
        </authorList>
    </citation>
    <scope>NUCLEOTIDE SEQUENCE</scope>
    <source>
        <tissue evidence="4">Muscle</tissue>
    </source>
</reference>
<name>A0A9Q0XGH1_9SAUR</name>
<dbReference type="SUPFAM" id="SSF48726">
    <property type="entry name" value="Immunoglobulin"/>
    <property type="match status" value="1"/>
</dbReference>
<protein>
    <recommendedName>
        <fullName evidence="3">Ig-like domain-containing protein</fullName>
    </recommendedName>
</protein>
<organism evidence="4 5">
    <name type="scientific">Phrynocephalus forsythii</name>
    <dbReference type="NCBI Taxonomy" id="171643"/>
    <lineage>
        <taxon>Eukaryota</taxon>
        <taxon>Metazoa</taxon>
        <taxon>Chordata</taxon>
        <taxon>Craniata</taxon>
        <taxon>Vertebrata</taxon>
        <taxon>Euteleostomi</taxon>
        <taxon>Lepidosauria</taxon>
        <taxon>Squamata</taxon>
        <taxon>Bifurcata</taxon>
        <taxon>Unidentata</taxon>
        <taxon>Episquamata</taxon>
        <taxon>Toxicofera</taxon>
        <taxon>Iguania</taxon>
        <taxon>Acrodonta</taxon>
        <taxon>Agamidae</taxon>
        <taxon>Agaminae</taxon>
        <taxon>Phrynocephalus</taxon>
    </lineage>
</organism>
<keyword evidence="1" id="KW-1133">Transmembrane helix</keyword>
<proteinExistence type="predicted"/>
<keyword evidence="1" id="KW-0472">Membrane</keyword>
<dbReference type="Proteomes" id="UP001142489">
    <property type="component" value="Unassembled WGS sequence"/>
</dbReference>
<dbReference type="AlphaFoldDB" id="A0A9Q0XGH1"/>